<protein>
    <recommendedName>
        <fullName evidence="3">Lipoprotein</fullName>
    </recommendedName>
</protein>
<name>A0ABD8B207_PAEAM</name>
<geneLocation type="plasmid" evidence="1 2">
    <name>pY5S7-1</name>
</geneLocation>
<reference evidence="1 2" key="1">
    <citation type="submission" date="2024-02" db="EMBL/GenBank/DDBJ databases">
        <title>Complete sequences of two Paenibacillus sp. strains and one Lysinibacillus strain isolated from the environment on STAA medium highlight biotechnological potential.</title>
        <authorList>
            <person name="Attere S.A."/>
            <person name="Piche L.C."/>
            <person name="Intertaglia L."/>
            <person name="Lami R."/>
            <person name="Charette S.J."/>
            <person name="Vincent A.T."/>
        </authorList>
    </citation>
    <scope>NUCLEOTIDE SEQUENCE [LARGE SCALE GENOMIC DNA]</scope>
    <source>
        <strain evidence="1 2">Y5S-7</strain>
        <plasmid evidence="1 2">pY5S7-1</plasmid>
    </source>
</reference>
<accession>A0ABD8B207</accession>
<keyword evidence="1" id="KW-0614">Plasmid</keyword>
<sequence length="114" mass="12705">MRRKLSLVICLTFLLIVLGACGNGDIKHVKSEHWDVAFQRSTGSFGITYIGDETQINDLVYGVTGTNIDQEGKAYATQETPFKISGLVTDSEKTKDPIIFKIDWNNKSESVTFE</sequence>
<gene>
    <name evidence="1" type="ORF">V6668_31330</name>
</gene>
<organism evidence="1 2">
    <name type="scientific">Paenibacillus amylolyticus</name>
    <dbReference type="NCBI Taxonomy" id="1451"/>
    <lineage>
        <taxon>Bacteria</taxon>
        <taxon>Bacillati</taxon>
        <taxon>Bacillota</taxon>
        <taxon>Bacilli</taxon>
        <taxon>Bacillales</taxon>
        <taxon>Paenibacillaceae</taxon>
        <taxon>Paenibacillus</taxon>
    </lineage>
</organism>
<dbReference type="EMBL" id="CP145893">
    <property type="protein sequence ID" value="WWP23885.1"/>
    <property type="molecule type" value="Genomic_DNA"/>
</dbReference>
<dbReference type="Proteomes" id="UP001364764">
    <property type="component" value="Plasmid pY5S7-1"/>
</dbReference>
<dbReference type="PROSITE" id="PS51257">
    <property type="entry name" value="PROKAR_LIPOPROTEIN"/>
    <property type="match status" value="1"/>
</dbReference>
<dbReference type="AlphaFoldDB" id="A0ABD8B207"/>
<evidence type="ECO:0008006" key="3">
    <source>
        <dbReference type="Google" id="ProtNLM"/>
    </source>
</evidence>
<evidence type="ECO:0000313" key="1">
    <source>
        <dbReference type="EMBL" id="WWP23885.1"/>
    </source>
</evidence>
<dbReference type="RefSeq" id="WP_100528017.1">
    <property type="nucleotide sequence ID" value="NZ_CP145893.1"/>
</dbReference>
<proteinExistence type="predicted"/>
<evidence type="ECO:0000313" key="2">
    <source>
        <dbReference type="Proteomes" id="UP001364764"/>
    </source>
</evidence>
<dbReference type="GeneID" id="93480065"/>